<organism evidence="1 2">
    <name type="scientific">Physocladia obscura</name>
    <dbReference type="NCBI Taxonomy" id="109957"/>
    <lineage>
        <taxon>Eukaryota</taxon>
        <taxon>Fungi</taxon>
        <taxon>Fungi incertae sedis</taxon>
        <taxon>Chytridiomycota</taxon>
        <taxon>Chytridiomycota incertae sedis</taxon>
        <taxon>Chytridiomycetes</taxon>
        <taxon>Chytridiales</taxon>
        <taxon>Chytriomycetaceae</taxon>
        <taxon>Physocladia</taxon>
    </lineage>
</organism>
<gene>
    <name evidence="1" type="ORF">HK100_006185</name>
</gene>
<sequence length="145" mass="16504">MRVTKNGGWVELVELDAKAHRKGPFAAKIESASKYNLNTYPILFDTQGCLFTLFFCRAVKSLMEARNLDRFAGTNLEKYVKEANALSEFRSENVKRKTVSLPLNWGGPLGEMHGSNIKTAYLNAEDMLHDVLQIDRDEYKELTEI</sequence>
<keyword evidence="2" id="KW-1185">Reference proteome</keyword>
<feature type="non-terminal residue" evidence="1">
    <location>
        <position position="145"/>
    </location>
</feature>
<evidence type="ECO:0000313" key="2">
    <source>
        <dbReference type="Proteomes" id="UP001211907"/>
    </source>
</evidence>
<protein>
    <submittedName>
        <fullName evidence="1">Uncharacterized protein</fullName>
    </submittedName>
</protein>
<dbReference type="AlphaFoldDB" id="A0AAD5SQQ4"/>
<evidence type="ECO:0000313" key="1">
    <source>
        <dbReference type="EMBL" id="KAJ3094309.1"/>
    </source>
</evidence>
<proteinExistence type="predicted"/>
<dbReference type="EMBL" id="JADGJH010002878">
    <property type="protein sequence ID" value="KAJ3094309.1"/>
    <property type="molecule type" value="Genomic_DNA"/>
</dbReference>
<reference evidence="1" key="1">
    <citation type="submission" date="2020-05" db="EMBL/GenBank/DDBJ databases">
        <title>Phylogenomic resolution of chytrid fungi.</title>
        <authorList>
            <person name="Stajich J.E."/>
            <person name="Amses K."/>
            <person name="Simmons R."/>
            <person name="Seto K."/>
            <person name="Myers J."/>
            <person name="Bonds A."/>
            <person name="Quandt C.A."/>
            <person name="Barry K."/>
            <person name="Liu P."/>
            <person name="Grigoriev I."/>
            <person name="Longcore J.E."/>
            <person name="James T.Y."/>
        </authorList>
    </citation>
    <scope>NUCLEOTIDE SEQUENCE</scope>
    <source>
        <strain evidence="1">JEL0513</strain>
    </source>
</reference>
<comment type="caution">
    <text evidence="1">The sequence shown here is derived from an EMBL/GenBank/DDBJ whole genome shotgun (WGS) entry which is preliminary data.</text>
</comment>
<dbReference type="Proteomes" id="UP001211907">
    <property type="component" value="Unassembled WGS sequence"/>
</dbReference>
<name>A0AAD5SQQ4_9FUNG</name>
<accession>A0AAD5SQQ4</accession>